<evidence type="ECO:0000256" key="8">
    <source>
        <dbReference type="ARBA" id="ARBA00023065"/>
    </source>
</evidence>
<evidence type="ECO:0000313" key="16">
    <source>
        <dbReference type="Proteomes" id="UP000028826"/>
    </source>
</evidence>
<evidence type="ECO:0000256" key="10">
    <source>
        <dbReference type="ARBA" id="ARBA00038669"/>
    </source>
</evidence>
<evidence type="ECO:0000256" key="9">
    <source>
        <dbReference type="ARBA" id="ARBA00023136"/>
    </source>
</evidence>
<dbReference type="PROSITE" id="PS50893">
    <property type="entry name" value="ABC_TRANSPORTER_2"/>
    <property type="match status" value="1"/>
</dbReference>
<evidence type="ECO:0000256" key="11">
    <source>
        <dbReference type="ARBA" id="ARBA00039098"/>
    </source>
</evidence>
<evidence type="ECO:0000256" key="1">
    <source>
        <dbReference type="ARBA" id="ARBA00004417"/>
    </source>
</evidence>
<dbReference type="InterPro" id="IPR003439">
    <property type="entry name" value="ABC_transporter-like_ATP-bd"/>
</dbReference>
<dbReference type="Pfam" id="PF00005">
    <property type="entry name" value="ABC_tran"/>
    <property type="match status" value="1"/>
</dbReference>
<evidence type="ECO:0000256" key="5">
    <source>
        <dbReference type="ARBA" id="ARBA00022741"/>
    </source>
</evidence>
<evidence type="ECO:0000256" key="4">
    <source>
        <dbReference type="ARBA" id="ARBA00022475"/>
    </source>
</evidence>
<comment type="subunit">
    <text evidence="10">The complex is composed of two ATP-binding proteins (NikD and NikE), two transmembrane proteins (NikB and NikC) and a solute-binding protein (NikA).</text>
</comment>
<evidence type="ECO:0000256" key="2">
    <source>
        <dbReference type="ARBA" id="ARBA00005417"/>
    </source>
</evidence>
<evidence type="ECO:0000256" key="3">
    <source>
        <dbReference type="ARBA" id="ARBA00022448"/>
    </source>
</evidence>
<accession>A0A086Y4Y3</accession>
<sequence length="243" mass="25305">MLHVSDLSVSFRRYSGLFRQVEQPCLTGVSFRLRPGEVLAVIGSSGAGKSILAHAILGLLPANAVLRGHVRLGGRATLLPQSTAHLDPLASAGRQIGRAADRAGRRPAVAPALAEVGLAAGVAPLRPHELSTGMARRVMLAAALAQKAGLIVADEPTAGLDPHHRDVILDRLRTEAERGAAVLLITHDLSPALARADRVAVMEKGALAAVEPARAFMGAGDGLSPTAQRLWRALPENGFLADA</sequence>
<name>A0A086Y4Y3_9RHOB</name>
<keyword evidence="3" id="KW-0813">Transport</keyword>
<dbReference type="Proteomes" id="UP000028826">
    <property type="component" value="Unassembled WGS sequence"/>
</dbReference>
<proteinExistence type="inferred from homology"/>
<dbReference type="InterPro" id="IPR003593">
    <property type="entry name" value="AAA+_ATPase"/>
</dbReference>
<dbReference type="SUPFAM" id="SSF52540">
    <property type="entry name" value="P-loop containing nucleoside triphosphate hydrolases"/>
    <property type="match status" value="1"/>
</dbReference>
<dbReference type="PANTHER" id="PTHR43297:SF13">
    <property type="entry name" value="NICKEL ABC TRANSPORTER, ATP-BINDING PROTEIN"/>
    <property type="match status" value="1"/>
</dbReference>
<evidence type="ECO:0000256" key="13">
    <source>
        <dbReference type="ARBA" id="ARBA00048610"/>
    </source>
</evidence>
<dbReference type="PANTHER" id="PTHR43297">
    <property type="entry name" value="OLIGOPEPTIDE TRANSPORT ATP-BINDING PROTEIN APPD"/>
    <property type="match status" value="1"/>
</dbReference>
<gene>
    <name evidence="15" type="ORF">CN97_16860</name>
</gene>
<dbReference type="InterPro" id="IPR027417">
    <property type="entry name" value="P-loop_NTPase"/>
</dbReference>
<dbReference type="AlphaFoldDB" id="A0A086Y4Y3"/>
<dbReference type="GO" id="GO:0005524">
    <property type="term" value="F:ATP binding"/>
    <property type="evidence" value="ECO:0007669"/>
    <property type="project" value="UniProtKB-KW"/>
</dbReference>
<dbReference type="InterPro" id="IPR050388">
    <property type="entry name" value="ABC_Ni/Peptide_Import"/>
</dbReference>
<keyword evidence="4" id="KW-1003">Cell membrane</keyword>
<protein>
    <recommendedName>
        <fullName evidence="12">Nickel import system ATP-binding protein NikD</fullName>
        <ecNumber evidence="11">7.2.2.11</ecNumber>
    </recommendedName>
</protein>
<evidence type="ECO:0000313" key="15">
    <source>
        <dbReference type="EMBL" id="KFI29333.1"/>
    </source>
</evidence>
<dbReference type="Gene3D" id="3.40.50.300">
    <property type="entry name" value="P-loop containing nucleotide triphosphate hydrolases"/>
    <property type="match status" value="1"/>
</dbReference>
<comment type="subcellular location">
    <subcellularLocation>
        <location evidence="1">Cell inner membrane</location>
        <topology evidence="1">Peripheral membrane protein</topology>
    </subcellularLocation>
</comment>
<dbReference type="OrthoDB" id="7374568at2"/>
<organism evidence="15 16">
    <name type="scientific">Haematobacter massiliensis</name>
    <dbReference type="NCBI Taxonomy" id="195105"/>
    <lineage>
        <taxon>Bacteria</taxon>
        <taxon>Pseudomonadati</taxon>
        <taxon>Pseudomonadota</taxon>
        <taxon>Alphaproteobacteria</taxon>
        <taxon>Rhodobacterales</taxon>
        <taxon>Paracoccaceae</taxon>
        <taxon>Haematobacter</taxon>
    </lineage>
</organism>
<keyword evidence="5" id="KW-0547">Nucleotide-binding</keyword>
<evidence type="ECO:0000256" key="6">
    <source>
        <dbReference type="ARBA" id="ARBA00022840"/>
    </source>
</evidence>
<dbReference type="GO" id="GO:0005886">
    <property type="term" value="C:plasma membrane"/>
    <property type="evidence" value="ECO:0007669"/>
    <property type="project" value="UniProtKB-SubCell"/>
</dbReference>
<keyword evidence="6" id="KW-0067">ATP-binding</keyword>
<dbReference type="RefSeq" id="WP_035710889.1">
    <property type="nucleotide sequence ID" value="NZ_CAMIFG010000062.1"/>
</dbReference>
<dbReference type="EC" id="7.2.2.11" evidence="11"/>
<dbReference type="SMART" id="SM00382">
    <property type="entry name" value="AAA"/>
    <property type="match status" value="1"/>
</dbReference>
<keyword evidence="7" id="KW-1278">Translocase</keyword>
<comment type="caution">
    <text evidence="15">The sequence shown here is derived from an EMBL/GenBank/DDBJ whole genome shotgun (WGS) entry which is preliminary data.</text>
</comment>
<reference evidence="15 16" key="1">
    <citation type="submission" date="2014-03" db="EMBL/GenBank/DDBJ databases">
        <title>Genome of Haematobacter massiliensis CCUG 47968.</title>
        <authorList>
            <person name="Wang D."/>
            <person name="Wang G."/>
        </authorList>
    </citation>
    <scope>NUCLEOTIDE SEQUENCE [LARGE SCALE GENOMIC DNA]</scope>
    <source>
        <strain evidence="15 16">CCUG 47968</strain>
    </source>
</reference>
<dbReference type="EMBL" id="JGYG01000006">
    <property type="protein sequence ID" value="KFI29333.1"/>
    <property type="molecule type" value="Genomic_DNA"/>
</dbReference>
<keyword evidence="16" id="KW-1185">Reference proteome</keyword>
<comment type="similarity">
    <text evidence="2">Belongs to the ABC transporter superfamily.</text>
</comment>
<evidence type="ECO:0000256" key="12">
    <source>
        <dbReference type="ARBA" id="ARBA00044143"/>
    </source>
</evidence>
<keyword evidence="9" id="KW-0472">Membrane</keyword>
<dbReference type="GO" id="GO:0016887">
    <property type="term" value="F:ATP hydrolysis activity"/>
    <property type="evidence" value="ECO:0007669"/>
    <property type="project" value="InterPro"/>
</dbReference>
<feature type="domain" description="ABC transporter" evidence="14">
    <location>
        <begin position="2"/>
        <end position="229"/>
    </location>
</feature>
<dbReference type="eggNOG" id="COG0444">
    <property type="taxonomic scope" value="Bacteria"/>
</dbReference>
<comment type="catalytic activity">
    <reaction evidence="13">
        <text>Ni(2+)(out) + ATP + H2O = Ni(2+)(in) + ADP + phosphate + H(+)</text>
        <dbReference type="Rhea" id="RHEA:15557"/>
        <dbReference type="ChEBI" id="CHEBI:15377"/>
        <dbReference type="ChEBI" id="CHEBI:15378"/>
        <dbReference type="ChEBI" id="CHEBI:30616"/>
        <dbReference type="ChEBI" id="CHEBI:43474"/>
        <dbReference type="ChEBI" id="CHEBI:49786"/>
        <dbReference type="ChEBI" id="CHEBI:456216"/>
        <dbReference type="EC" id="7.2.2.11"/>
    </reaction>
    <physiologicalReaction direction="left-to-right" evidence="13">
        <dbReference type="Rhea" id="RHEA:15558"/>
    </physiologicalReaction>
</comment>
<dbReference type="STRING" id="195105.CN97_16860"/>
<evidence type="ECO:0000259" key="14">
    <source>
        <dbReference type="PROSITE" id="PS50893"/>
    </source>
</evidence>
<keyword evidence="8" id="KW-0406">Ion transport</keyword>
<evidence type="ECO:0000256" key="7">
    <source>
        <dbReference type="ARBA" id="ARBA00022967"/>
    </source>
</evidence>
<dbReference type="GO" id="GO:0015413">
    <property type="term" value="F:ABC-type nickel transporter activity"/>
    <property type="evidence" value="ECO:0007669"/>
    <property type="project" value="UniProtKB-EC"/>
</dbReference>